<reference evidence="1" key="1">
    <citation type="submission" date="2014-10" db="EMBL/GenBank/DDBJ databases">
        <authorList>
            <person name="Liu L."/>
            <person name="Ji S."/>
            <person name="Ruan Z."/>
            <person name="Fu Y."/>
            <person name="Fu Y."/>
            <person name="Wang Y."/>
            <person name="Yu Y."/>
        </authorList>
    </citation>
    <scope>NUCLEOTIDE SEQUENCE</scope>
    <source>
        <strain evidence="1">A221</strain>
        <plasmid evidence="1">pAZJ221</plasmid>
    </source>
</reference>
<keyword evidence="1" id="KW-0614">Plasmid</keyword>
<dbReference type="PATRIC" id="fig|470.1342.peg.3886"/>
<organism evidence="1">
    <name type="scientific">Acinetobacter baumannii</name>
    <dbReference type="NCBI Taxonomy" id="470"/>
    <lineage>
        <taxon>Bacteria</taxon>
        <taxon>Pseudomonadati</taxon>
        <taxon>Pseudomonadota</taxon>
        <taxon>Gammaproteobacteria</taxon>
        <taxon>Moraxellales</taxon>
        <taxon>Moraxellaceae</taxon>
        <taxon>Acinetobacter</taxon>
        <taxon>Acinetobacter calcoaceticus/baumannii complex</taxon>
    </lineage>
</organism>
<name>A0A0C4Y957_ACIBA</name>
<geneLocation type="plasmid" evidence="1">
    <name>pAZJ221</name>
</geneLocation>
<dbReference type="RefSeq" id="WP_001287367.1">
    <property type="nucleotide sequence ID" value="NZ_CP018144.1"/>
</dbReference>
<accession>A0A0C4Y957</accession>
<gene>
    <name evidence="1" type="ORF">NG19_0031</name>
</gene>
<dbReference type="AlphaFoldDB" id="A0A0C4Y957"/>
<sequence>MSEALIVFPRRCSICDAEKAEHLIDANGFSAMDEVMCEYCYQAFQQIQANTLAKQNRQMRLSKLRIVQ</sequence>
<reference evidence="1" key="2">
    <citation type="journal article" date="2015" name="Antimicrob. Agents Chemother.">
        <title>Dissemination of blaOXA-23 in Acinetobacter spp. in China: Main Roles of Conjugative Plasmid pAZJ221 and Transposon Tn2009.</title>
        <authorList>
            <person name="Liu L.L."/>
            <person name="Ji S.J."/>
            <person name="Ruan Z."/>
            <person name="Fu Y."/>
            <person name="Fu Y.Q."/>
            <person name="Wang Y.F."/>
            <person name="Yu Y.S."/>
        </authorList>
    </citation>
    <scope>NUCLEOTIDE SEQUENCE</scope>
    <source>
        <strain evidence="1">A221</strain>
        <plasmid evidence="1">pAZJ221</plasmid>
    </source>
</reference>
<protein>
    <submittedName>
        <fullName evidence="1">Uncharacterized protein</fullName>
    </submittedName>
</protein>
<evidence type="ECO:0000313" key="1">
    <source>
        <dbReference type="EMBL" id="AJF79867.1"/>
    </source>
</evidence>
<dbReference type="EMBL" id="KM922672">
    <property type="protein sequence ID" value="AJF79867.1"/>
    <property type="molecule type" value="Genomic_DNA"/>
</dbReference>
<proteinExistence type="predicted"/>